<accession>A0A5J9U0N7</accession>
<evidence type="ECO:0000313" key="1">
    <source>
        <dbReference type="EMBL" id="TVU17213.1"/>
    </source>
</evidence>
<dbReference type="Proteomes" id="UP000324897">
    <property type="component" value="Chromosome 7"/>
</dbReference>
<comment type="caution">
    <text evidence="1">The sequence shown here is derived from an EMBL/GenBank/DDBJ whole genome shotgun (WGS) entry which is preliminary data.</text>
</comment>
<feature type="non-terminal residue" evidence="1">
    <location>
        <position position="1"/>
    </location>
</feature>
<evidence type="ECO:0000313" key="2">
    <source>
        <dbReference type="Proteomes" id="UP000324897"/>
    </source>
</evidence>
<dbReference type="Gramene" id="TVU17213">
    <property type="protein sequence ID" value="TVU17213"/>
    <property type="gene ID" value="EJB05_33232"/>
</dbReference>
<sequence length="59" mass="6609">MVFFNAYNSKLWEHKFAAAIVTMAAIRPARAARSGGTAALSIRRSLQGKFQINLEHNFK</sequence>
<reference evidence="1 2" key="1">
    <citation type="journal article" date="2019" name="Sci. Rep.">
        <title>A high-quality genome of Eragrostis curvula grass provides insights into Poaceae evolution and supports new strategies to enhance forage quality.</title>
        <authorList>
            <person name="Carballo J."/>
            <person name="Santos B.A.C.M."/>
            <person name="Zappacosta D."/>
            <person name="Garbus I."/>
            <person name="Selva J.P."/>
            <person name="Gallo C.A."/>
            <person name="Diaz A."/>
            <person name="Albertini E."/>
            <person name="Caccamo M."/>
            <person name="Echenique V."/>
        </authorList>
    </citation>
    <scope>NUCLEOTIDE SEQUENCE [LARGE SCALE GENOMIC DNA]</scope>
    <source>
        <strain evidence="2">cv. Victoria</strain>
        <tissue evidence="1">Leaf</tissue>
    </source>
</reference>
<name>A0A5J9U0N7_9POAL</name>
<dbReference type="AlphaFoldDB" id="A0A5J9U0N7"/>
<proteinExistence type="predicted"/>
<gene>
    <name evidence="1" type="ORF">EJB05_33232</name>
</gene>
<dbReference type="EMBL" id="RWGY01000029">
    <property type="protein sequence ID" value="TVU17213.1"/>
    <property type="molecule type" value="Genomic_DNA"/>
</dbReference>
<protein>
    <submittedName>
        <fullName evidence="1">Uncharacterized protein</fullName>
    </submittedName>
</protein>
<keyword evidence="2" id="KW-1185">Reference proteome</keyword>
<organism evidence="1 2">
    <name type="scientific">Eragrostis curvula</name>
    <name type="common">weeping love grass</name>
    <dbReference type="NCBI Taxonomy" id="38414"/>
    <lineage>
        <taxon>Eukaryota</taxon>
        <taxon>Viridiplantae</taxon>
        <taxon>Streptophyta</taxon>
        <taxon>Embryophyta</taxon>
        <taxon>Tracheophyta</taxon>
        <taxon>Spermatophyta</taxon>
        <taxon>Magnoliopsida</taxon>
        <taxon>Liliopsida</taxon>
        <taxon>Poales</taxon>
        <taxon>Poaceae</taxon>
        <taxon>PACMAD clade</taxon>
        <taxon>Chloridoideae</taxon>
        <taxon>Eragrostideae</taxon>
        <taxon>Eragrostidinae</taxon>
        <taxon>Eragrostis</taxon>
    </lineage>
</organism>